<name>A0A7Z0LXA0_9GAMM</name>
<dbReference type="RefSeq" id="WP_179917293.1">
    <property type="nucleotide sequence ID" value="NZ_JACCDE010000047.1"/>
</dbReference>
<sequence>MVGDALKFNMLLFSEGKMPNIITALLKNILQLAWRGDHAAISSRIRRISKDWQWLPKCSGLKRPAILLSVACRPYPEVSVLSEEDIQRIKGANNAEGFYWLVVQSSD</sequence>
<organism evidence="1 2">
    <name type="scientific">Vreelandella glaciei</name>
    <dbReference type="NCBI Taxonomy" id="186761"/>
    <lineage>
        <taxon>Bacteria</taxon>
        <taxon>Pseudomonadati</taxon>
        <taxon>Pseudomonadota</taxon>
        <taxon>Gammaproteobacteria</taxon>
        <taxon>Oceanospirillales</taxon>
        <taxon>Halomonadaceae</taxon>
        <taxon>Vreelandella</taxon>
    </lineage>
</organism>
<gene>
    <name evidence="1" type="ORF">HZS80_21665</name>
</gene>
<keyword evidence="2" id="KW-1185">Reference proteome</keyword>
<proteinExistence type="predicted"/>
<protein>
    <submittedName>
        <fullName evidence="1">Uncharacterized protein</fullName>
    </submittedName>
</protein>
<dbReference type="AlphaFoldDB" id="A0A7Z0LXA0"/>
<dbReference type="EMBL" id="JACCDE010000047">
    <property type="protein sequence ID" value="NYS80271.1"/>
    <property type="molecule type" value="Genomic_DNA"/>
</dbReference>
<evidence type="ECO:0000313" key="2">
    <source>
        <dbReference type="Proteomes" id="UP000526892"/>
    </source>
</evidence>
<reference evidence="1 2" key="1">
    <citation type="journal article" date="2003" name="Extremophiles">
        <title>Halomonas glaciei sp. nov. isolated from fast ice of Adelie Land, Antarctica.</title>
        <authorList>
            <person name="Reddy G.S."/>
            <person name="Raghavan P.U."/>
            <person name="Sarita N.B."/>
            <person name="Prakash J.S."/>
            <person name="Nagesh N."/>
            <person name="Delille D."/>
            <person name="Shivaji S."/>
        </authorList>
    </citation>
    <scope>NUCLEOTIDE SEQUENCE [LARGE SCALE GENOMIC DNA]</scope>
    <source>
        <strain evidence="1 2">DD39</strain>
    </source>
</reference>
<comment type="caution">
    <text evidence="1">The sequence shown here is derived from an EMBL/GenBank/DDBJ whole genome shotgun (WGS) entry which is preliminary data.</text>
</comment>
<accession>A0A7Z0LXA0</accession>
<evidence type="ECO:0000313" key="1">
    <source>
        <dbReference type="EMBL" id="NYS80271.1"/>
    </source>
</evidence>
<dbReference type="Proteomes" id="UP000526892">
    <property type="component" value="Unassembled WGS sequence"/>
</dbReference>